<proteinExistence type="predicted"/>
<comment type="caution">
    <text evidence="1">The sequence shown here is derived from an EMBL/GenBank/DDBJ whole genome shotgun (WGS) entry which is preliminary data.</text>
</comment>
<dbReference type="Proteomes" id="UP001499994">
    <property type="component" value="Unassembled WGS sequence"/>
</dbReference>
<keyword evidence="2" id="KW-1185">Reference proteome</keyword>
<dbReference type="EMBL" id="BAABDG010000002">
    <property type="protein sequence ID" value="GAA3893340.1"/>
    <property type="molecule type" value="Genomic_DNA"/>
</dbReference>
<gene>
    <name evidence="1" type="ORF">GCM10022405_18530</name>
</gene>
<name>A0ABP7L531_9GAMM</name>
<reference evidence="2" key="1">
    <citation type="journal article" date="2019" name="Int. J. Syst. Evol. Microbiol.">
        <title>The Global Catalogue of Microorganisms (GCM) 10K type strain sequencing project: providing services to taxonomists for standard genome sequencing and annotation.</title>
        <authorList>
            <consortium name="The Broad Institute Genomics Platform"/>
            <consortium name="The Broad Institute Genome Sequencing Center for Infectious Disease"/>
            <person name="Wu L."/>
            <person name="Ma J."/>
        </authorList>
    </citation>
    <scope>NUCLEOTIDE SEQUENCE [LARGE SCALE GENOMIC DNA]</scope>
    <source>
        <strain evidence="2">JCM 17201</strain>
    </source>
</reference>
<evidence type="ECO:0000313" key="2">
    <source>
        <dbReference type="Proteomes" id="UP001499994"/>
    </source>
</evidence>
<evidence type="ECO:0000313" key="1">
    <source>
        <dbReference type="EMBL" id="GAA3893340.1"/>
    </source>
</evidence>
<sequence>MPSAVFESGTSLTMRDGEVIDNVLAIDTVGATAALHHEAILALMDEIESLKVRLGKYESMAG</sequence>
<protein>
    <submittedName>
        <fullName evidence="1">Uncharacterized protein</fullName>
    </submittedName>
</protein>
<accession>A0ABP7L531</accession>
<organism evidence="1 2">
    <name type="scientific">Gibbsiella dentisursi</name>
    <dbReference type="NCBI Taxonomy" id="796890"/>
    <lineage>
        <taxon>Bacteria</taxon>
        <taxon>Pseudomonadati</taxon>
        <taxon>Pseudomonadota</taxon>
        <taxon>Gammaproteobacteria</taxon>
        <taxon>Enterobacterales</taxon>
        <taxon>Yersiniaceae</taxon>
        <taxon>Gibbsiella</taxon>
    </lineage>
</organism>